<feature type="region of interest" description="Disordered" evidence="1">
    <location>
        <begin position="28"/>
        <end position="51"/>
    </location>
</feature>
<dbReference type="EMBL" id="JAJSOF020000019">
    <property type="protein sequence ID" value="KAJ4438795.1"/>
    <property type="molecule type" value="Genomic_DNA"/>
</dbReference>
<evidence type="ECO:0000313" key="3">
    <source>
        <dbReference type="Proteomes" id="UP001148838"/>
    </source>
</evidence>
<evidence type="ECO:0000256" key="1">
    <source>
        <dbReference type="SAM" id="MobiDB-lite"/>
    </source>
</evidence>
<accession>A0ABQ8SZA3</accession>
<reference evidence="2 3" key="1">
    <citation type="journal article" date="2022" name="Allergy">
        <title>Genome assembly and annotation of Periplaneta americana reveal a comprehensive cockroach allergen profile.</title>
        <authorList>
            <person name="Wang L."/>
            <person name="Xiong Q."/>
            <person name="Saelim N."/>
            <person name="Wang L."/>
            <person name="Nong W."/>
            <person name="Wan A.T."/>
            <person name="Shi M."/>
            <person name="Liu X."/>
            <person name="Cao Q."/>
            <person name="Hui J.H.L."/>
            <person name="Sookrung N."/>
            <person name="Leung T.F."/>
            <person name="Tungtrongchitr A."/>
            <person name="Tsui S.K.W."/>
        </authorList>
    </citation>
    <scope>NUCLEOTIDE SEQUENCE [LARGE SCALE GENOMIC DNA]</scope>
    <source>
        <strain evidence="2">PWHHKU_190912</strain>
    </source>
</reference>
<protein>
    <submittedName>
        <fullName evidence="2">Uncharacterized protein</fullName>
    </submittedName>
</protein>
<gene>
    <name evidence="2" type="ORF">ANN_14747</name>
</gene>
<organism evidence="2 3">
    <name type="scientific">Periplaneta americana</name>
    <name type="common">American cockroach</name>
    <name type="synonym">Blatta americana</name>
    <dbReference type="NCBI Taxonomy" id="6978"/>
    <lineage>
        <taxon>Eukaryota</taxon>
        <taxon>Metazoa</taxon>
        <taxon>Ecdysozoa</taxon>
        <taxon>Arthropoda</taxon>
        <taxon>Hexapoda</taxon>
        <taxon>Insecta</taxon>
        <taxon>Pterygota</taxon>
        <taxon>Neoptera</taxon>
        <taxon>Polyneoptera</taxon>
        <taxon>Dictyoptera</taxon>
        <taxon>Blattodea</taxon>
        <taxon>Blattoidea</taxon>
        <taxon>Blattidae</taxon>
        <taxon>Blattinae</taxon>
        <taxon>Periplaneta</taxon>
    </lineage>
</organism>
<evidence type="ECO:0000313" key="2">
    <source>
        <dbReference type="EMBL" id="KAJ4438795.1"/>
    </source>
</evidence>
<dbReference type="Proteomes" id="UP001148838">
    <property type="component" value="Unassembled WGS sequence"/>
</dbReference>
<keyword evidence="3" id="KW-1185">Reference proteome</keyword>
<name>A0ABQ8SZA3_PERAM</name>
<sequence>MAGLCEGDNEPAGFLKAIYKGSDLLEEAGQCSGEPRTSGSSSSSSGLKELARSLKQHLRGFSERLEDTRERLEDTSRCFYLLDKENEKELTGSLVEKKLPSEGYTGRNGEREKSSGQKKISDDRRH</sequence>
<feature type="region of interest" description="Disordered" evidence="1">
    <location>
        <begin position="90"/>
        <end position="126"/>
    </location>
</feature>
<comment type="caution">
    <text evidence="2">The sequence shown here is derived from an EMBL/GenBank/DDBJ whole genome shotgun (WGS) entry which is preliminary data.</text>
</comment>
<feature type="compositionally biased region" description="Basic and acidic residues" evidence="1">
    <location>
        <begin position="90"/>
        <end position="100"/>
    </location>
</feature>
<proteinExistence type="predicted"/>
<feature type="compositionally biased region" description="Basic and acidic residues" evidence="1">
    <location>
        <begin position="108"/>
        <end position="126"/>
    </location>
</feature>